<keyword evidence="3 9" id="KW-0812">Transmembrane</keyword>
<evidence type="ECO:0000256" key="8">
    <source>
        <dbReference type="SAM" id="MobiDB-lite"/>
    </source>
</evidence>
<keyword evidence="7" id="KW-0325">Glycoprotein</keyword>
<evidence type="ECO:0000313" key="12">
    <source>
        <dbReference type="Proteomes" id="UP000827092"/>
    </source>
</evidence>
<dbReference type="Pfam" id="PF05283">
    <property type="entry name" value="MGC-24"/>
    <property type="match status" value="1"/>
</dbReference>
<protein>
    <recommendedName>
        <fullName evidence="13">Sialomucin core protein 24</fullName>
    </recommendedName>
</protein>
<feature type="signal peptide" evidence="10">
    <location>
        <begin position="1"/>
        <end position="21"/>
    </location>
</feature>
<evidence type="ECO:0000256" key="1">
    <source>
        <dbReference type="ARBA" id="ARBA00004479"/>
    </source>
</evidence>
<organism evidence="11 12">
    <name type="scientific">Oedothorax gibbosus</name>
    <dbReference type="NCBI Taxonomy" id="931172"/>
    <lineage>
        <taxon>Eukaryota</taxon>
        <taxon>Metazoa</taxon>
        <taxon>Ecdysozoa</taxon>
        <taxon>Arthropoda</taxon>
        <taxon>Chelicerata</taxon>
        <taxon>Arachnida</taxon>
        <taxon>Araneae</taxon>
        <taxon>Araneomorphae</taxon>
        <taxon>Entelegynae</taxon>
        <taxon>Araneoidea</taxon>
        <taxon>Linyphiidae</taxon>
        <taxon>Erigoninae</taxon>
        <taxon>Oedothorax</taxon>
    </lineage>
</organism>
<comment type="caution">
    <text evidence="11">The sequence shown here is derived from an EMBL/GenBank/DDBJ whole genome shotgun (WGS) entry which is preliminary data.</text>
</comment>
<feature type="transmembrane region" description="Helical" evidence="9">
    <location>
        <begin position="130"/>
        <end position="148"/>
    </location>
</feature>
<keyword evidence="5 9" id="KW-1133">Transmembrane helix</keyword>
<dbReference type="EMBL" id="JAFNEN010000169">
    <property type="protein sequence ID" value="KAG8190961.1"/>
    <property type="molecule type" value="Genomic_DNA"/>
</dbReference>
<feature type="chain" id="PRO_5043361271" description="Sialomucin core protein 24" evidence="10">
    <location>
        <begin position="22"/>
        <end position="162"/>
    </location>
</feature>
<keyword evidence="6 9" id="KW-0472">Membrane</keyword>
<keyword evidence="12" id="KW-1185">Reference proteome</keyword>
<evidence type="ECO:0000256" key="7">
    <source>
        <dbReference type="ARBA" id="ARBA00023180"/>
    </source>
</evidence>
<feature type="compositionally biased region" description="Low complexity" evidence="8">
    <location>
        <begin position="74"/>
        <end position="111"/>
    </location>
</feature>
<dbReference type="PANTHER" id="PTHR11337:SF8">
    <property type="entry name" value="VISGUN, ISOFORM E"/>
    <property type="match status" value="1"/>
</dbReference>
<dbReference type="Proteomes" id="UP000827092">
    <property type="component" value="Unassembled WGS sequence"/>
</dbReference>
<name>A0AAV6V5M7_9ARAC</name>
<reference evidence="11 12" key="1">
    <citation type="journal article" date="2022" name="Nat. Ecol. Evol.">
        <title>A masculinizing supergene underlies an exaggerated male reproductive morph in a spider.</title>
        <authorList>
            <person name="Hendrickx F."/>
            <person name="De Corte Z."/>
            <person name="Sonet G."/>
            <person name="Van Belleghem S.M."/>
            <person name="Kostlbacher S."/>
            <person name="Vangestel C."/>
        </authorList>
    </citation>
    <scope>NUCLEOTIDE SEQUENCE [LARGE SCALE GENOMIC DNA]</scope>
    <source>
        <strain evidence="11">W744_W776</strain>
    </source>
</reference>
<dbReference type="AlphaFoldDB" id="A0AAV6V5M7"/>
<dbReference type="PANTHER" id="PTHR11337">
    <property type="entry name" value="MUCIN/PORIMIN"/>
    <property type="match status" value="1"/>
</dbReference>
<dbReference type="GO" id="GO:0031410">
    <property type="term" value="C:cytoplasmic vesicle"/>
    <property type="evidence" value="ECO:0007669"/>
    <property type="project" value="TreeGrafter"/>
</dbReference>
<proteinExistence type="inferred from homology"/>
<dbReference type="GO" id="GO:0016020">
    <property type="term" value="C:membrane"/>
    <property type="evidence" value="ECO:0007669"/>
    <property type="project" value="UniProtKB-SubCell"/>
</dbReference>
<comment type="subcellular location">
    <subcellularLocation>
        <location evidence="1">Membrane</location>
        <topology evidence="1">Single-pass type I membrane protein</topology>
    </subcellularLocation>
</comment>
<gene>
    <name evidence="11" type="ORF">JTE90_010824</name>
</gene>
<comment type="similarity">
    <text evidence="2">Belongs to the CD164 family.</text>
</comment>
<evidence type="ECO:0000256" key="6">
    <source>
        <dbReference type="ARBA" id="ARBA00023136"/>
    </source>
</evidence>
<evidence type="ECO:0000313" key="11">
    <source>
        <dbReference type="EMBL" id="KAG8190961.1"/>
    </source>
</evidence>
<evidence type="ECO:0000256" key="3">
    <source>
        <dbReference type="ARBA" id="ARBA00022692"/>
    </source>
</evidence>
<evidence type="ECO:0000256" key="5">
    <source>
        <dbReference type="ARBA" id="ARBA00022989"/>
    </source>
</evidence>
<evidence type="ECO:0008006" key="13">
    <source>
        <dbReference type="Google" id="ProtNLM"/>
    </source>
</evidence>
<dbReference type="InterPro" id="IPR007947">
    <property type="entry name" value="CD164_MGC24"/>
</dbReference>
<keyword evidence="4 10" id="KW-0732">Signal</keyword>
<evidence type="ECO:0000256" key="4">
    <source>
        <dbReference type="ARBA" id="ARBA00022729"/>
    </source>
</evidence>
<evidence type="ECO:0000256" key="10">
    <source>
        <dbReference type="SAM" id="SignalP"/>
    </source>
</evidence>
<evidence type="ECO:0000256" key="9">
    <source>
        <dbReference type="SAM" id="Phobius"/>
    </source>
</evidence>
<feature type="region of interest" description="Disordered" evidence="8">
    <location>
        <begin position="71"/>
        <end position="124"/>
    </location>
</feature>
<accession>A0AAV6V5M7</accession>
<evidence type="ECO:0000256" key="2">
    <source>
        <dbReference type="ARBA" id="ARBA00005341"/>
    </source>
</evidence>
<sequence length="162" mass="17639">MNKFIYMLVVFFVYCTLVTKADPLAAVGDCIDKTCKDCFENNYTFCLNSNDNTSLCCKDPSNICTKILSPANCTKEPNSTTTSTTTPSTTSSSTSTPTESTPKVTSVVPSSTAPPKPTSPSRRHFDAPSFIGGIVLSLGLLAIVYVSFKFYKARTERNYHTL</sequence>